<sequence>MSRYFYYIILINMVANIIASVPYILLHFYNDGSISAMIIATITGTIIITVYAKFFIQFPGQTLPDLLKQTTAKWFYAPLIFIMAVVWFFAGMITLITFTFLLIRYLTPEMPIVLISLSIILSVILGCFIKTDRVLYTIEIVLLLTLPLIIYIFLKAYTDPNINWDFVKEAALYINQMPNFESFTASFYLFLGVANLFIFNRFFTIKQKFGWKQIITIFLITVSTLFTTYFVPIGFHGTENIDHLIYPWIQTSDSLRMKYSLIERVLFVFLLFYLCIAFLSMLIHWHVSVEYLKYLFTFEKIKYRGFNLGIFIPPTLFTLISTYFVQVINEYHLFRLSSFLNITLSVFFPFMIIVFFYIKRRMKYAKNTK</sequence>
<feature type="transmembrane region" description="Helical" evidence="8">
    <location>
        <begin position="75"/>
        <end position="106"/>
    </location>
</feature>
<evidence type="ECO:0000256" key="5">
    <source>
        <dbReference type="ARBA" id="ARBA00022692"/>
    </source>
</evidence>
<organism evidence="9 10">
    <name type="scientific">Ureibacillus xyleni</name>
    <dbReference type="NCBI Taxonomy" id="614648"/>
    <lineage>
        <taxon>Bacteria</taxon>
        <taxon>Bacillati</taxon>
        <taxon>Bacillota</taxon>
        <taxon>Bacilli</taxon>
        <taxon>Bacillales</taxon>
        <taxon>Caryophanaceae</taxon>
        <taxon>Ureibacillus</taxon>
    </lineage>
</organism>
<dbReference type="PANTHER" id="PTHR34975">
    <property type="entry name" value="SPORE GERMINATION PROTEIN A2"/>
    <property type="match status" value="1"/>
</dbReference>
<dbReference type="Proteomes" id="UP000219636">
    <property type="component" value="Unassembled WGS sequence"/>
</dbReference>
<dbReference type="InterPro" id="IPR004761">
    <property type="entry name" value="Spore_GerAB"/>
</dbReference>
<comment type="similarity">
    <text evidence="2">Belongs to the amino acid-polyamine-organocation (APC) superfamily. Spore germination protein (SGP) (TC 2.A.3.9) family.</text>
</comment>
<keyword evidence="3" id="KW-0813">Transport</keyword>
<evidence type="ECO:0000256" key="2">
    <source>
        <dbReference type="ARBA" id="ARBA00007998"/>
    </source>
</evidence>
<dbReference type="GO" id="GO:0009847">
    <property type="term" value="P:spore germination"/>
    <property type="evidence" value="ECO:0007669"/>
    <property type="project" value="InterPro"/>
</dbReference>
<name>A0A285T1F5_9BACL</name>
<keyword evidence="5 8" id="KW-0812">Transmembrane</keyword>
<evidence type="ECO:0000256" key="1">
    <source>
        <dbReference type="ARBA" id="ARBA00004141"/>
    </source>
</evidence>
<feature type="transmembrane region" description="Helical" evidence="8">
    <location>
        <begin position="265"/>
        <end position="285"/>
    </location>
</feature>
<accession>A0A285T1F5</accession>
<dbReference type="PANTHER" id="PTHR34975:SF2">
    <property type="entry name" value="SPORE GERMINATION PROTEIN A2"/>
    <property type="match status" value="1"/>
</dbReference>
<dbReference type="GO" id="GO:0016020">
    <property type="term" value="C:membrane"/>
    <property type="evidence" value="ECO:0007669"/>
    <property type="project" value="UniProtKB-SubCell"/>
</dbReference>
<evidence type="ECO:0000256" key="3">
    <source>
        <dbReference type="ARBA" id="ARBA00022448"/>
    </source>
</evidence>
<dbReference type="Pfam" id="PF03845">
    <property type="entry name" value="Spore_permease"/>
    <property type="match status" value="1"/>
</dbReference>
<reference evidence="10" key="1">
    <citation type="submission" date="2017-08" db="EMBL/GenBank/DDBJ databases">
        <authorList>
            <person name="Varghese N."/>
            <person name="Submissions S."/>
        </authorList>
    </citation>
    <scope>NUCLEOTIDE SEQUENCE [LARGE SCALE GENOMIC DNA]</scope>
    <source>
        <strain evidence="10">JC22</strain>
    </source>
</reference>
<dbReference type="AlphaFoldDB" id="A0A285T1F5"/>
<evidence type="ECO:0000313" key="9">
    <source>
        <dbReference type="EMBL" id="SOC15085.1"/>
    </source>
</evidence>
<dbReference type="EMBL" id="OBMQ01000008">
    <property type="protein sequence ID" value="SOC15085.1"/>
    <property type="molecule type" value="Genomic_DNA"/>
</dbReference>
<dbReference type="RefSeq" id="WP_097073974.1">
    <property type="nucleotide sequence ID" value="NZ_OBMQ01000008.1"/>
</dbReference>
<evidence type="ECO:0000256" key="8">
    <source>
        <dbReference type="SAM" id="Phobius"/>
    </source>
</evidence>
<feature type="transmembrane region" description="Helical" evidence="8">
    <location>
        <begin position="338"/>
        <end position="358"/>
    </location>
</feature>
<keyword evidence="4" id="KW-0309">Germination</keyword>
<evidence type="ECO:0000313" key="10">
    <source>
        <dbReference type="Proteomes" id="UP000219636"/>
    </source>
</evidence>
<dbReference type="OrthoDB" id="2930450at2"/>
<keyword evidence="7 8" id="KW-0472">Membrane</keyword>
<feature type="transmembrane region" description="Helical" evidence="8">
    <location>
        <begin position="306"/>
        <end position="326"/>
    </location>
</feature>
<proteinExistence type="inferred from homology"/>
<feature type="transmembrane region" description="Helical" evidence="8">
    <location>
        <begin position="112"/>
        <end position="129"/>
    </location>
</feature>
<keyword evidence="10" id="KW-1185">Reference proteome</keyword>
<gene>
    <name evidence="9" type="ORF">SAMN05880501_10832</name>
</gene>
<feature type="transmembrane region" description="Helical" evidence="8">
    <location>
        <begin position="134"/>
        <end position="154"/>
    </location>
</feature>
<protein>
    <submittedName>
        <fullName evidence="9">Spore germination protein</fullName>
    </submittedName>
</protein>
<evidence type="ECO:0000256" key="4">
    <source>
        <dbReference type="ARBA" id="ARBA00022544"/>
    </source>
</evidence>
<feature type="transmembrane region" description="Helical" evidence="8">
    <location>
        <begin position="215"/>
        <end position="235"/>
    </location>
</feature>
<evidence type="ECO:0000256" key="6">
    <source>
        <dbReference type="ARBA" id="ARBA00022989"/>
    </source>
</evidence>
<feature type="transmembrane region" description="Helical" evidence="8">
    <location>
        <begin position="34"/>
        <end position="54"/>
    </location>
</feature>
<evidence type="ECO:0000256" key="7">
    <source>
        <dbReference type="ARBA" id="ARBA00023136"/>
    </source>
</evidence>
<feature type="transmembrane region" description="Helical" evidence="8">
    <location>
        <begin position="185"/>
        <end position="203"/>
    </location>
</feature>
<feature type="transmembrane region" description="Helical" evidence="8">
    <location>
        <begin position="7"/>
        <end position="28"/>
    </location>
</feature>
<keyword evidence="6 8" id="KW-1133">Transmembrane helix</keyword>
<comment type="subcellular location">
    <subcellularLocation>
        <location evidence="1">Membrane</location>
        <topology evidence="1">Multi-pass membrane protein</topology>
    </subcellularLocation>
</comment>